<reference evidence="5 6" key="1">
    <citation type="submission" date="2019-03" db="EMBL/GenBank/DDBJ databases">
        <title>The genome sequence of Nitrosococcus wardiae strain D1FHST reveals the archetypal metabolic capacity of ammonia-oxidizing Gammaproteobacteria.</title>
        <authorList>
            <person name="Wang L."/>
            <person name="Lim C.K."/>
            <person name="Hanson T.E."/>
            <person name="Dang H."/>
            <person name="Klotz M.G."/>
        </authorList>
    </citation>
    <scope>NUCLEOTIDE SEQUENCE [LARGE SCALE GENOMIC DNA]</scope>
    <source>
        <strain evidence="5 6">D1FHS</strain>
    </source>
</reference>
<dbReference type="CDD" id="cd02968">
    <property type="entry name" value="SCO"/>
    <property type="match status" value="1"/>
</dbReference>
<dbReference type="PANTHER" id="PTHR12151">
    <property type="entry name" value="ELECTRON TRANSPORT PROTIN SCO1/SENC FAMILY MEMBER"/>
    <property type="match status" value="1"/>
</dbReference>
<gene>
    <name evidence="5" type="ORF">E3U44_13610</name>
</gene>
<feature type="disulfide bond" description="Redox-active" evidence="3">
    <location>
        <begin position="65"/>
        <end position="69"/>
    </location>
</feature>
<evidence type="ECO:0000256" key="1">
    <source>
        <dbReference type="ARBA" id="ARBA00010996"/>
    </source>
</evidence>
<keyword evidence="4" id="KW-0812">Transmembrane</keyword>
<proteinExistence type="inferred from homology"/>
<accession>A0A4P7C1A5</accession>
<keyword evidence="6" id="KW-1185">Reference proteome</keyword>
<organism evidence="5 6">
    <name type="scientific">Nitrosococcus wardiae</name>
    <dbReference type="NCBI Taxonomy" id="1814290"/>
    <lineage>
        <taxon>Bacteria</taxon>
        <taxon>Pseudomonadati</taxon>
        <taxon>Pseudomonadota</taxon>
        <taxon>Gammaproteobacteria</taxon>
        <taxon>Chromatiales</taxon>
        <taxon>Chromatiaceae</taxon>
        <taxon>Nitrosococcus</taxon>
    </lineage>
</organism>
<dbReference type="Proteomes" id="UP000294325">
    <property type="component" value="Chromosome"/>
</dbReference>
<dbReference type="InterPro" id="IPR036249">
    <property type="entry name" value="Thioredoxin-like_sf"/>
</dbReference>
<evidence type="ECO:0000256" key="2">
    <source>
        <dbReference type="PIRSR" id="PIRSR603782-1"/>
    </source>
</evidence>
<dbReference type="SUPFAM" id="SSF52833">
    <property type="entry name" value="Thioredoxin-like"/>
    <property type="match status" value="1"/>
</dbReference>
<evidence type="ECO:0000313" key="5">
    <source>
        <dbReference type="EMBL" id="QBQ55429.1"/>
    </source>
</evidence>
<evidence type="ECO:0000313" key="6">
    <source>
        <dbReference type="Proteomes" id="UP000294325"/>
    </source>
</evidence>
<keyword evidence="2" id="KW-0186">Copper</keyword>
<feature type="binding site" evidence="2">
    <location>
        <position position="65"/>
    </location>
    <ligand>
        <name>Cu cation</name>
        <dbReference type="ChEBI" id="CHEBI:23378"/>
    </ligand>
</feature>
<dbReference type="Gene3D" id="3.40.30.10">
    <property type="entry name" value="Glutaredoxin"/>
    <property type="match status" value="1"/>
</dbReference>
<sequence>MKNRALYSLATVMMLLLFIPVNLIASTIVLRHPAPLQKEAIAYLEKGSESNRNQWKLVVFGFTHCSDICPMSLANLSMLMKTAAEKQIKLDGIFVTVDPDRDTNAVLANYTKKFGSNISYLRLKGDNLKRLKRTFGVEAVFYTKNVGNRLHYQVDHSSTAFLIDPEGRIRALFDAVEDAGDIAKMIHEKGMFFGHE</sequence>
<dbReference type="AlphaFoldDB" id="A0A4P7C1A5"/>
<dbReference type="RefSeq" id="WP_134358688.1">
    <property type="nucleotide sequence ID" value="NZ_CP038033.1"/>
</dbReference>
<keyword evidence="3" id="KW-1015">Disulfide bond</keyword>
<feature type="binding site" evidence="2">
    <location>
        <position position="69"/>
    </location>
    <ligand>
        <name>Cu cation</name>
        <dbReference type="ChEBI" id="CHEBI:23378"/>
    </ligand>
</feature>
<feature type="binding site" evidence="2">
    <location>
        <position position="156"/>
    </location>
    <ligand>
        <name>Cu cation</name>
        <dbReference type="ChEBI" id="CHEBI:23378"/>
    </ligand>
</feature>
<dbReference type="PANTHER" id="PTHR12151:SF25">
    <property type="entry name" value="LINALOOL DEHYDRATASE_ISOMERASE DOMAIN-CONTAINING PROTEIN"/>
    <property type="match status" value="1"/>
</dbReference>
<protein>
    <submittedName>
        <fullName evidence="5">SCO family protein</fullName>
    </submittedName>
</protein>
<dbReference type="GO" id="GO:0046872">
    <property type="term" value="F:metal ion binding"/>
    <property type="evidence" value="ECO:0007669"/>
    <property type="project" value="UniProtKB-KW"/>
</dbReference>
<dbReference type="EMBL" id="CP038033">
    <property type="protein sequence ID" value="QBQ55429.1"/>
    <property type="molecule type" value="Genomic_DNA"/>
</dbReference>
<name>A0A4P7C1A5_9GAMM</name>
<dbReference type="InterPro" id="IPR003782">
    <property type="entry name" value="SCO1/SenC"/>
</dbReference>
<evidence type="ECO:0000256" key="4">
    <source>
        <dbReference type="SAM" id="Phobius"/>
    </source>
</evidence>
<evidence type="ECO:0000256" key="3">
    <source>
        <dbReference type="PIRSR" id="PIRSR603782-2"/>
    </source>
</evidence>
<comment type="similarity">
    <text evidence="1">Belongs to the SCO1/2 family.</text>
</comment>
<keyword evidence="2" id="KW-0479">Metal-binding</keyword>
<keyword evidence="4" id="KW-0472">Membrane</keyword>
<dbReference type="KEGG" id="nwr:E3U44_13610"/>
<dbReference type="OrthoDB" id="9790194at2"/>
<feature type="transmembrane region" description="Helical" evidence="4">
    <location>
        <begin position="6"/>
        <end position="30"/>
    </location>
</feature>
<dbReference type="Pfam" id="PF02630">
    <property type="entry name" value="SCO1-SenC"/>
    <property type="match status" value="1"/>
</dbReference>
<keyword evidence="4" id="KW-1133">Transmembrane helix</keyword>